<evidence type="ECO:0000313" key="2">
    <source>
        <dbReference type="Proteomes" id="UP001432027"/>
    </source>
</evidence>
<dbReference type="AlphaFoldDB" id="A0AAV5UDL8"/>
<dbReference type="EMBL" id="BTSX01000006">
    <property type="protein sequence ID" value="GMT04245.1"/>
    <property type="molecule type" value="Genomic_DNA"/>
</dbReference>
<reference evidence="1" key="1">
    <citation type="submission" date="2023-10" db="EMBL/GenBank/DDBJ databases">
        <title>Genome assembly of Pristionchus species.</title>
        <authorList>
            <person name="Yoshida K."/>
            <person name="Sommer R.J."/>
        </authorList>
    </citation>
    <scope>NUCLEOTIDE SEQUENCE</scope>
    <source>
        <strain evidence="1">RS0144</strain>
    </source>
</reference>
<comment type="caution">
    <text evidence="1">The sequence shown here is derived from an EMBL/GenBank/DDBJ whole genome shotgun (WGS) entry which is preliminary data.</text>
</comment>
<gene>
    <name evidence="1" type="ORF">PENTCL1PPCAC_26419</name>
</gene>
<sequence length="103" mass="12527">SAEYERYSEDLFHLRKRCTRTHLFIIRLHRLDEGGLFTYHYTRIRMSGNKLQVIFVIDWYLIKRQRYRSSNTEMYAHSSVKFYNADEFPLSSFPFICSFPSNL</sequence>
<organism evidence="1 2">
    <name type="scientific">Pristionchus entomophagus</name>
    <dbReference type="NCBI Taxonomy" id="358040"/>
    <lineage>
        <taxon>Eukaryota</taxon>
        <taxon>Metazoa</taxon>
        <taxon>Ecdysozoa</taxon>
        <taxon>Nematoda</taxon>
        <taxon>Chromadorea</taxon>
        <taxon>Rhabditida</taxon>
        <taxon>Rhabditina</taxon>
        <taxon>Diplogasteromorpha</taxon>
        <taxon>Diplogasteroidea</taxon>
        <taxon>Neodiplogasteridae</taxon>
        <taxon>Pristionchus</taxon>
    </lineage>
</organism>
<proteinExistence type="predicted"/>
<accession>A0AAV5UDL8</accession>
<evidence type="ECO:0000313" key="1">
    <source>
        <dbReference type="EMBL" id="GMT04245.1"/>
    </source>
</evidence>
<keyword evidence="2" id="KW-1185">Reference proteome</keyword>
<dbReference type="Proteomes" id="UP001432027">
    <property type="component" value="Unassembled WGS sequence"/>
</dbReference>
<protein>
    <submittedName>
        <fullName evidence="1">Uncharacterized protein</fullName>
    </submittedName>
</protein>
<name>A0AAV5UDL8_9BILA</name>
<feature type="non-terminal residue" evidence="1">
    <location>
        <position position="1"/>
    </location>
</feature>